<keyword evidence="2" id="KW-0812">Transmembrane</keyword>
<dbReference type="PANTHER" id="PTHR11920">
    <property type="entry name" value="GUANYLYL CYCLASE"/>
    <property type="match status" value="1"/>
</dbReference>
<evidence type="ECO:0000256" key="3">
    <source>
        <dbReference type="ARBA" id="ARBA00022741"/>
    </source>
</evidence>
<comment type="similarity">
    <text evidence="7">Belongs to the adenylyl cyclase class-4/guanylyl cyclase family.</text>
</comment>
<name>A0AAD9JET5_9ANNE</name>
<dbReference type="AlphaFoldDB" id="A0AAD9JET5"/>
<dbReference type="GO" id="GO:0000166">
    <property type="term" value="F:nucleotide binding"/>
    <property type="evidence" value="ECO:0007669"/>
    <property type="project" value="UniProtKB-KW"/>
</dbReference>
<proteinExistence type="inferred from homology"/>
<dbReference type="GO" id="GO:0035556">
    <property type="term" value="P:intracellular signal transduction"/>
    <property type="evidence" value="ECO:0007669"/>
    <property type="project" value="InterPro"/>
</dbReference>
<dbReference type="CDD" id="cd07302">
    <property type="entry name" value="CHD"/>
    <property type="match status" value="1"/>
</dbReference>
<dbReference type="GO" id="GO:0005886">
    <property type="term" value="C:plasma membrane"/>
    <property type="evidence" value="ECO:0007669"/>
    <property type="project" value="TreeGrafter"/>
</dbReference>
<keyword evidence="4" id="KW-1133">Transmembrane helix</keyword>
<dbReference type="GO" id="GO:0007168">
    <property type="term" value="P:receptor guanylyl cyclase signaling pathway"/>
    <property type="evidence" value="ECO:0007669"/>
    <property type="project" value="TreeGrafter"/>
</dbReference>
<dbReference type="GO" id="GO:0004016">
    <property type="term" value="F:adenylate cyclase activity"/>
    <property type="evidence" value="ECO:0007669"/>
    <property type="project" value="TreeGrafter"/>
</dbReference>
<dbReference type="PROSITE" id="PS00452">
    <property type="entry name" value="GUANYLATE_CYCLASE_1"/>
    <property type="match status" value="1"/>
</dbReference>
<evidence type="ECO:0000256" key="6">
    <source>
        <dbReference type="ARBA" id="ARBA00023239"/>
    </source>
</evidence>
<dbReference type="GO" id="GO:0001653">
    <property type="term" value="F:peptide receptor activity"/>
    <property type="evidence" value="ECO:0007669"/>
    <property type="project" value="TreeGrafter"/>
</dbReference>
<dbReference type="SUPFAM" id="SSF55073">
    <property type="entry name" value="Nucleotide cyclase"/>
    <property type="match status" value="1"/>
</dbReference>
<dbReference type="Proteomes" id="UP001208570">
    <property type="component" value="Unassembled WGS sequence"/>
</dbReference>
<dbReference type="InterPro" id="IPR029787">
    <property type="entry name" value="Nucleotide_cyclase"/>
</dbReference>
<evidence type="ECO:0000256" key="2">
    <source>
        <dbReference type="ARBA" id="ARBA00022692"/>
    </source>
</evidence>
<dbReference type="PANTHER" id="PTHR11920:SF335">
    <property type="entry name" value="GUANYLATE CYCLASE"/>
    <property type="match status" value="1"/>
</dbReference>
<evidence type="ECO:0000256" key="1">
    <source>
        <dbReference type="ARBA" id="ARBA00004370"/>
    </source>
</evidence>
<dbReference type="InterPro" id="IPR018297">
    <property type="entry name" value="A/G_cyclase_CS"/>
</dbReference>
<reference evidence="9" key="1">
    <citation type="journal article" date="2023" name="Mol. Biol. Evol.">
        <title>Third-Generation Sequencing Reveals the Adaptive Role of the Epigenome in Three Deep-Sea Polychaetes.</title>
        <authorList>
            <person name="Perez M."/>
            <person name="Aroh O."/>
            <person name="Sun Y."/>
            <person name="Lan Y."/>
            <person name="Juniper S.K."/>
            <person name="Young C.R."/>
            <person name="Angers B."/>
            <person name="Qian P.Y."/>
        </authorList>
    </citation>
    <scope>NUCLEOTIDE SEQUENCE</scope>
    <source>
        <strain evidence="9">P08H-3</strain>
    </source>
</reference>
<dbReference type="Gene3D" id="3.30.70.1230">
    <property type="entry name" value="Nucleotide cyclase"/>
    <property type="match status" value="1"/>
</dbReference>
<accession>A0AAD9JET5</accession>
<dbReference type="InterPro" id="IPR050401">
    <property type="entry name" value="Cyclic_nucleotide_synthase"/>
</dbReference>
<keyword evidence="10" id="KW-1185">Reference proteome</keyword>
<dbReference type="PROSITE" id="PS50125">
    <property type="entry name" value="GUANYLATE_CYCLASE_2"/>
    <property type="match status" value="1"/>
</dbReference>
<dbReference type="GO" id="GO:0004383">
    <property type="term" value="F:guanylate cyclase activity"/>
    <property type="evidence" value="ECO:0007669"/>
    <property type="project" value="TreeGrafter"/>
</dbReference>
<evidence type="ECO:0000256" key="4">
    <source>
        <dbReference type="ARBA" id="ARBA00022989"/>
    </source>
</evidence>
<keyword evidence="6 7" id="KW-0456">Lyase</keyword>
<protein>
    <recommendedName>
        <fullName evidence="8">Guanylate cyclase domain-containing protein</fullName>
    </recommendedName>
</protein>
<dbReference type="InterPro" id="IPR001054">
    <property type="entry name" value="A/G_cyclase"/>
</dbReference>
<evidence type="ECO:0000256" key="7">
    <source>
        <dbReference type="RuleBase" id="RU000405"/>
    </source>
</evidence>
<comment type="caution">
    <text evidence="9">The sequence shown here is derived from an EMBL/GenBank/DDBJ whole genome shotgun (WGS) entry which is preliminary data.</text>
</comment>
<comment type="subcellular location">
    <subcellularLocation>
        <location evidence="1">Membrane</location>
    </subcellularLocation>
</comment>
<evidence type="ECO:0000313" key="10">
    <source>
        <dbReference type="Proteomes" id="UP001208570"/>
    </source>
</evidence>
<feature type="domain" description="Guanylate cyclase" evidence="8">
    <location>
        <begin position="6"/>
        <end position="35"/>
    </location>
</feature>
<evidence type="ECO:0000259" key="8">
    <source>
        <dbReference type="PROSITE" id="PS50125"/>
    </source>
</evidence>
<dbReference type="EMBL" id="JAODUP010000357">
    <property type="protein sequence ID" value="KAK2151604.1"/>
    <property type="molecule type" value="Genomic_DNA"/>
</dbReference>
<gene>
    <name evidence="9" type="ORF">LSH36_357g01006</name>
</gene>
<sequence>MSLYVTGPCMAGVVGTKMPRYCLFGDTVNVASRMESTSEAQKIQISQETRDILAKTKTFVLEKRGDVDVKRGASFRIPGSESTEQEPLIIHTGRCNQANTPDCDIYIQRDTCEAGCPGPCNLVNTNVQSPTSVLDPVLLSVDSTL</sequence>
<keyword evidence="5" id="KW-0472">Membrane</keyword>
<evidence type="ECO:0000313" key="9">
    <source>
        <dbReference type="EMBL" id="KAK2151604.1"/>
    </source>
</evidence>
<keyword evidence="3" id="KW-0547">Nucleotide-binding</keyword>
<dbReference type="Pfam" id="PF00211">
    <property type="entry name" value="Guanylate_cyc"/>
    <property type="match status" value="1"/>
</dbReference>
<organism evidence="9 10">
    <name type="scientific">Paralvinella palmiformis</name>
    <dbReference type="NCBI Taxonomy" id="53620"/>
    <lineage>
        <taxon>Eukaryota</taxon>
        <taxon>Metazoa</taxon>
        <taxon>Spiralia</taxon>
        <taxon>Lophotrochozoa</taxon>
        <taxon>Annelida</taxon>
        <taxon>Polychaeta</taxon>
        <taxon>Sedentaria</taxon>
        <taxon>Canalipalpata</taxon>
        <taxon>Terebellida</taxon>
        <taxon>Terebelliformia</taxon>
        <taxon>Alvinellidae</taxon>
        <taxon>Paralvinella</taxon>
    </lineage>
</organism>
<evidence type="ECO:0000256" key="5">
    <source>
        <dbReference type="ARBA" id="ARBA00023136"/>
    </source>
</evidence>